<feature type="binding site" evidence="7">
    <location>
        <position position="234"/>
    </location>
    <ligand>
        <name>L-aspartate</name>
        <dbReference type="ChEBI" id="CHEBI:29991"/>
    </ligand>
</feature>
<dbReference type="GO" id="GO:0004070">
    <property type="term" value="F:aspartate carbamoyltransferase activity"/>
    <property type="evidence" value="ECO:0007669"/>
    <property type="project" value="UniProtKB-UniRule"/>
</dbReference>
<name>K6C5E6_9BACI</name>
<dbReference type="GO" id="GO:0016597">
    <property type="term" value="F:amino acid binding"/>
    <property type="evidence" value="ECO:0007669"/>
    <property type="project" value="InterPro"/>
</dbReference>
<dbReference type="Pfam" id="PF00185">
    <property type="entry name" value="OTCace"/>
    <property type="match status" value="1"/>
</dbReference>
<dbReference type="GO" id="GO:0006207">
    <property type="term" value="P:'de novo' pyrimidine nucleobase biosynthetic process"/>
    <property type="evidence" value="ECO:0007669"/>
    <property type="project" value="InterPro"/>
</dbReference>
<feature type="binding site" evidence="7">
    <location>
        <position position="149"/>
    </location>
    <ligand>
        <name>carbamoyl phosphate</name>
        <dbReference type="ChEBI" id="CHEBI:58228"/>
    </ligand>
</feature>
<dbReference type="EC" id="2.1.3.2" evidence="7"/>
<dbReference type="Pfam" id="PF02729">
    <property type="entry name" value="OTCace_N"/>
    <property type="match status" value="1"/>
</dbReference>
<evidence type="ECO:0000256" key="2">
    <source>
        <dbReference type="ARBA" id="ARBA00008896"/>
    </source>
</evidence>
<dbReference type="NCBIfam" id="TIGR00670">
    <property type="entry name" value="asp_carb_tr"/>
    <property type="match status" value="1"/>
</dbReference>
<dbReference type="UniPathway" id="UPA00070">
    <property type="reaction ID" value="UER00116"/>
</dbReference>
<evidence type="ECO:0000313" key="11">
    <source>
        <dbReference type="Proteomes" id="UP000006316"/>
    </source>
</evidence>
<dbReference type="AlphaFoldDB" id="K6C5E6"/>
<feature type="binding site" evidence="7">
    <location>
        <position position="276"/>
    </location>
    <ligand>
        <name>carbamoyl phosphate</name>
        <dbReference type="ChEBI" id="CHEBI:58228"/>
    </ligand>
</feature>
<dbReference type="GO" id="GO:0005829">
    <property type="term" value="C:cytosol"/>
    <property type="evidence" value="ECO:0007669"/>
    <property type="project" value="TreeGrafter"/>
</dbReference>
<comment type="similarity">
    <text evidence="2 7">Belongs to the aspartate/ornithine carbamoyltransferase superfamily. ATCase family.</text>
</comment>
<dbReference type="InterPro" id="IPR036901">
    <property type="entry name" value="Asp/Orn_carbamoylTrfase_sf"/>
</dbReference>
<feature type="binding site" evidence="7">
    <location>
        <position position="121"/>
    </location>
    <ligand>
        <name>carbamoyl phosphate</name>
        <dbReference type="ChEBI" id="CHEBI:58228"/>
    </ligand>
</feature>
<feature type="binding site" evidence="7">
    <location>
        <position position="99"/>
    </location>
    <ligand>
        <name>L-aspartate</name>
        <dbReference type="ChEBI" id="CHEBI:29991"/>
    </ligand>
</feature>
<feature type="binding site" evidence="7">
    <location>
        <position position="71"/>
    </location>
    <ligand>
        <name>carbamoyl phosphate</name>
        <dbReference type="ChEBI" id="CHEBI:58228"/>
    </ligand>
</feature>
<dbReference type="eggNOG" id="COG0540">
    <property type="taxonomic scope" value="Bacteria"/>
</dbReference>
<dbReference type="Gene3D" id="3.40.50.1370">
    <property type="entry name" value="Aspartate/ornithine carbamoyltransferase"/>
    <property type="match status" value="2"/>
</dbReference>
<comment type="pathway">
    <text evidence="1 7">Pyrimidine metabolism; UMP biosynthesis via de novo pathway; (S)-dihydroorotate from bicarbonate: step 2/3.</text>
</comment>
<feature type="binding site" evidence="7">
    <location>
        <position position="275"/>
    </location>
    <ligand>
        <name>carbamoyl phosphate</name>
        <dbReference type="ChEBI" id="CHEBI:58228"/>
    </ligand>
</feature>
<dbReference type="InterPro" id="IPR002082">
    <property type="entry name" value="Asp_carbamoyltransf"/>
</dbReference>
<dbReference type="PANTHER" id="PTHR45753:SF6">
    <property type="entry name" value="ASPARTATE CARBAMOYLTRANSFERASE"/>
    <property type="match status" value="1"/>
</dbReference>
<dbReference type="PRINTS" id="PR00100">
    <property type="entry name" value="AOTCASE"/>
</dbReference>
<evidence type="ECO:0000259" key="9">
    <source>
        <dbReference type="Pfam" id="PF02729"/>
    </source>
</evidence>
<dbReference type="PATRIC" id="fig|1117379.3.peg.3426"/>
<proteinExistence type="inferred from homology"/>
<evidence type="ECO:0000256" key="7">
    <source>
        <dbReference type="HAMAP-Rule" id="MF_00001"/>
    </source>
</evidence>
<comment type="function">
    <text evidence="5 7">Catalyzes the condensation of carbamoyl phosphate and aspartate to form carbamoyl aspartate and inorganic phosphate, the committed step in the de novo pyrimidine nucleotide biosynthesis pathway.</text>
</comment>
<evidence type="ECO:0000256" key="1">
    <source>
        <dbReference type="ARBA" id="ARBA00004852"/>
    </source>
</evidence>
<accession>K6C5E6</accession>
<dbReference type="PANTHER" id="PTHR45753">
    <property type="entry name" value="ORNITHINE CARBAMOYLTRANSFERASE, MITOCHONDRIAL"/>
    <property type="match status" value="1"/>
</dbReference>
<evidence type="ECO:0000256" key="4">
    <source>
        <dbReference type="ARBA" id="ARBA00022975"/>
    </source>
</evidence>
<dbReference type="SUPFAM" id="SSF53671">
    <property type="entry name" value="Aspartate/ornithine carbamoyltransferase"/>
    <property type="match status" value="1"/>
</dbReference>
<evidence type="ECO:0000256" key="6">
    <source>
        <dbReference type="ARBA" id="ARBA00048859"/>
    </source>
</evidence>
<dbReference type="InterPro" id="IPR006131">
    <property type="entry name" value="Asp_carbamoyltransf_Asp/Orn-bd"/>
</dbReference>
<dbReference type="EMBL" id="AJLS01000118">
    <property type="protein sequence ID" value="EKN66365.1"/>
    <property type="molecule type" value="Genomic_DNA"/>
</dbReference>
<feature type="binding site" evidence="7">
    <location>
        <position position="152"/>
    </location>
    <ligand>
        <name>carbamoyl phosphate</name>
        <dbReference type="ChEBI" id="CHEBI:58228"/>
    </ligand>
</feature>
<dbReference type="FunFam" id="3.40.50.1370:FF:000011">
    <property type="entry name" value="Aspartate carbamoyltransferase"/>
    <property type="match status" value="1"/>
</dbReference>
<dbReference type="STRING" id="1117379.BABA_16492"/>
<dbReference type="GO" id="GO:0044205">
    <property type="term" value="P:'de novo' UMP biosynthetic process"/>
    <property type="evidence" value="ECO:0007669"/>
    <property type="project" value="UniProtKB-UniRule"/>
</dbReference>
<dbReference type="HAMAP" id="MF_00001">
    <property type="entry name" value="Asp_carb_tr"/>
    <property type="match status" value="1"/>
</dbReference>
<organism evidence="10 11">
    <name type="scientific">Neobacillus bataviensis LMG 21833</name>
    <dbReference type="NCBI Taxonomy" id="1117379"/>
    <lineage>
        <taxon>Bacteria</taxon>
        <taxon>Bacillati</taxon>
        <taxon>Bacillota</taxon>
        <taxon>Bacilli</taxon>
        <taxon>Bacillales</taxon>
        <taxon>Bacillaceae</taxon>
        <taxon>Neobacillus</taxon>
    </lineage>
</organism>
<dbReference type="InterPro" id="IPR006132">
    <property type="entry name" value="Asp/Orn_carbamoyltranf_P-bd"/>
</dbReference>
<dbReference type="NCBIfam" id="NF002032">
    <property type="entry name" value="PRK00856.1"/>
    <property type="match status" value="1"/>
</dbReference>
<keyword evidence="3 7" id="KW-0808">Transferase</keyword>
<feature type="binding site" evidence="7">
    <location>
        <position position="72"/>
    </location>
    <ligand>
        <name>carbamoyl phosphate</name>
        <dbReference type="ChEBI" id="CHEBI:58228"/>
    </ligand>
</feature>
<keyword evidence="11" id="KW-1185">Reference proteome</keyword>
<feature type="domain" description="Aspartate/ornithine carbamoyltransferase Asp/Orn-binding" evidence="8">
    <location>
        <begin position="168"/>
        <end position="310"/>
    </location>
</feature>
<dbReference type="Proteomes" id="UP000006316">
    <property type="component" value="Unassembled WGS sequence"/>
</dbReference>
<gene>
    <name evidence="7 10" type="primary">pyrB</name>
    <name evidence="10" type="ORF">BABA_16492</name>
</gene>
<dbReference type="GO" id="GO:0006520">
    <property type="term" value="P:amino acid metabolic process"/>
    <property type="evidence" value="ECO:0007669"/>
    <property type="project" value="InterPro"/>
</dbReference>
<keyword evidence="4 7" id="KW-0665">Pyrimidine biosynthesis</keyword>
<dbReference type="InterPro" id="IPR006130">
    <property type="entry name" value="Asp/Orn_carbamoylTrfase"/>
</dbReference>
<evidence type="ECO:0000313" key="10">
    <source>
        <dbReference type="EMBL" id="EKN66365.1"/>
    </source>
</evidence>
<comment type="caution">
    <text evidence="10">The sequence shown here is derived from an EMBL/GenBank/DDBJ whole genome shotgun (WGS) entry which is preliminary data.</text>
</comment>
<evidence type="ECO:0000256" key="5">
    <source>
        <dbReference type="ARBA" id="ARBA00043884"/>
    </source>
</evidence>
<dbReference type="PRINTS" id="PR00101">
    <property type="entry name" value="ATCASE"/>
</dbReference>
<reference evidence="10 11" key="1">
    <citation type="journal article" date="2012" name="Front. Microbiol.">
        <title>Redundancy and modularity in membrane-associated dissimilatory nitrate reduction in Bacillus.</title>
        <authorList>
            <person name="Heylen K."/>
            <person name="Keltjens J."/>
        </authorList>
    </citation>
    <scope>NUCLEOTIDE SEQUENCE [LARGE SCALE GENOMIC DNA]</scope>
    <source>
        <strain evidence="11">LMG 21833T</strain>
    </source>
</reference>
<dbReference type="PROSITE" id="PS00097">
    <property type="entry name" value="CARBAMOYLTRANSFERASE"/>
    <property type="match status" value="1"/>
</dbReference>
<comment type="subunit">
    <text evidence="7">Heterododecamer (2C3:3R2) of six catalytic PyrB chains organized as two trimers (C3), and six regulatory PyrI chains organized as three dimers (R2).</text>
</comment>
<feature type="binding site" evidence="7">
    <location>
        <position position="182"/>
    </location>
    <ligand>
        <name>L-aspartate</name>
        <dbReference type="ChEBI" id="CHEBI:29991"/>
    </ligand>
</feature>
<comment type="catalytic activity">
    <reaction evidence="6 7">
        <text>carbamoyl phosphate + L-aspartate = N-carbamoyl-L-aspartate + phosphate + H(+)</text>
        <dbReference type="Rhea" id="RHEA:20013"/>
        <dbReference type="ChEBI" id="CHEBI:15378"/>
        <dbReference type="ChEBI" id="CHEBI:29991"/>
        <dbReference type="ChEBI" id="CHEBI:32814"/>
        <dbReference type="ChEBI" id="CHEBI:43474"/>
        <dbReference type="ChEBI" id="CHEBI:58228"/>
        <dbReference type="EC" id="2.1.3.2"/>
    </reaction>
</comment>
<evidence type="ECO:0000259" key="8">
    <source>
        <dbReference type="Pfam" id="PF00185"/>
    </source>
</evidence>
<protein>
    <recommendedName>
        <fullName evidence="7">Aspartate carbamoyltransferase</fullName>
        <ecNumber evidence="7">2.1.3.2</ecNumber>
    </recommendedName>
    <alternativeName>
        <fullName evidence="7">Aspartate transcarbamylase</fullName>
        <shortName evidence="7">ATCase</shortName>
    </alternativeName>
</protein>
<evidence type="ECO:0000256" key="3">
    <source>
        <dbReference type="ARBA" id="ARBA00022679"/>
    </source>
</evidence>
<feature type="domain" description="Aspartate/ornithine carbamoyltransferase carbamoyl-P binding" evidence="9">
    <location>
        <begin position="25"/>
        <end position="162"/>
    </location>
</feature>
<sequence>MHPEGNFQGAFFILNEEGGKRMIHHLLTTNELKVEEVYQILEDAERFSKGMVWRPEQQMFAANLFFEASTRTKCSFEVAERRLGLGVIPFEVESSSVQKGETLYDTVKTLEAIGVNAIVIRHGQDRYFDELVGRIDIPILNGGDGCGHHPTQSLLDLLTIKQEFGRFQGLKVAIIGDISHSRVARSNADTLTRLGAEVIFSGPEEWFDNHSLNSARFRPIDEAIRDADVVMLLRVQHERHQKKGSFTASEYHRQFGLTLEREKQMKPNSIIMHPAPVNRNVEIADTLVECKRSRIFRQMENGVYIRMAALKRSIESLIGGNQYEIANQERKLHSI</sequence>